<feature type="compositionally biased region" description="Basic and acidic residues" evidence="1">
    <location>
        <begin position="827"/>
        <end position="837"/>
    </location>
</feature>
<feature type="compositionally biased region" description="Polar residues" evidence="1">
    <location>
        <begin position="839"/>
        <end position="856"/>
    </location>
</feature>
<proteinExistence type="predicted"/>
<dbReference type="AlphaFoldDB" id="A0A7S4EF62"/>
<dbReference type="EMBL" id="HBIX01002767">
    <property type="protein sequence ID" value="CAE0709366.1"/>
    <property type="molecule type" value="Transcribed_RNA"/>
</dbReference>
<name>A0A7S4EF62_9STRA</name>
<reference evidence="2" key="1">
    <citation type="submission" date="2021-01" db="EMBL/GenBank/DDBJ databases">
        <authorList>
            <person name="Corre E."/>
            <person name="Pelletier E."/>
            <person name="Niang G."/>
            <person name="Scheremetjew M."/>
            <person name="Finn R."/>
            <person name="Kale V."/>
            <person name="Holt S."/>
            <person name="Cochrane G."/>
            <person name="Meng A."/>
            <person name="Brown T."/>
            <person name="Cohen L."/>
        </authorList>
    </citation>
    <scope>NUCLEOTIDE SEQUENCE</scope>
    <source>
        <strain evidence="2">10249 10 AB</strain>
    </source>
</reference>
<feature type="region of interest" description="Disordered" evidence="1">
    <location>
        <begin position="827"/>
        <end position="856"/>
    </location>
</feature>
<organism evidence="2">
    <name type="scientific">Pseudo-nitzschia australis</name>
    <dbReference type="NCBI Taxonomy" id="44445"/>
    <lineage>
        <taxon>Eukaryota</taxon>
        <taxon>Sar</taxon>
        <taxon>Stramenopiles</taxon>
        <taxon>Ochrophyta</taxon>
        <taxon>Bacillariophyta</taxon>
        <taxon>Bacillariophyceae</taxon>
        <taxon>Bacillariophycidae</taxon>
        <taxon>Bacillariales</taxon>
        <taxon>Bacillariaceae</taxon>
        <taxon>Pseudo-nitzschia</taxon>
    </lineage>
</organism>
<protein>
    <submittedName>
        <fullName evidence="2">Uncharacterized protein</fullName>
    </submittedName>
</protein>
<sequence length="870" mass="98940">MEQIESLEDLAHCLDTVATSPALEEKMGVDGSSFQRLALSLCQQKLDEAVSDGGEECLTNPHVELLAFKIAYYMQICAGYEILHKYEMGNDESVSSNLEGKQPESWCLEAAGWTSTYLKITKELIDKDIIPPPRDAMMFYEYASCLVAPKKWKNAEFNENNGGYAVYLSDSTRTRRDIIARIFQPLISDVFCFKVVNQVFDSLGIKNNYEYKLKCFGEWFVGLPIKKATKNAVFVEFSPSIRWLKEIVSCQIDNSLDDAEITPMDSLYHFCRGSEELVRAFWLAALCRQTIFEVATDKEGQTYGKVDRAQIISRWDTLLRQLRVCLLVSLRLFGSPLGACPISVKAVDRKDNFSVFEWLARDELAMSHNQSEITSLEIACQMSSRTFDPSKREGDGKIRWKTVQMSCLTAALGESERAEYLVDFDDDERLGALHLYLMPHIKPELLIAHRVLLLSSKWGREPERVDILEDALVAMHAIDLDKHKSLAYAIISDFWQRQIRPIYRAMLFGFDDVQEISFEVITPLLNETRWVDSFSKFASQLLKLLAEINFNEGERVNQWTSQVVEDYSTWPPVRECFILQRLVARNKLIDKGALEAHQTLVYALRINNDVQKLTECIPSFYYLFLYDALFNEVFYTEEIEEKQHEFMQDSIVVFAKSYHGPNMDTLNMGDIDALADLWDFDSVNVNTLFLLSMYEFGKDAAVDELLTKSSSLISVEHFVDEGLDIMCRRLNNLLNMNPSDEIRDIMGTLDADICEWVKEKAEASEPLLNAKFDVKIGSTHLFGLRLLSLAATADVSKAERIQIHSLIVLSGTIVKVLESSSALSGTKKSDAERKLSQPKEAQTQSENPDSISTPSATFLDPLYVNNLIDN</sequence>
<evidence type="ECO:0000313" key="2">
    <source>
        <dbReference type="EMBL" id="CAE0709366.1"/>
    </source>
</evidence>
<evidence type="ECO:0000256" key="1">
    <source>
        <dbReference type="SAM" id="MobiDB-lite"/>
    </source>
</evidence>
<gene>
    <name evidence="2" type="ORF">PAUS00366_LOCUS2086</name>
</gene>
<accession>A0A7S4EF62</accession>